<organism evidence="1 2">
    <name type="scientific">Symbiodinium natans</name>
    <dbReference type="NCBI Taxonomy" id="878477"/>
    <lineage>
        <taxon>Eukaryota</taxon>
        <taxon>Sar</taxon>
        <taxon>Alveolata</taxon>
        <taxon>Dinophyceae</taxon>
        <taxon>Suessiales</taxon>
        <taxon>Symbiodiniaceae</taxon>
        <taxon>Symbiodinium</taxon>
    </lineage>
</organism>
<keyword evidence="2" id="KW-1185">Reference proteome</keyword>
<dbReference type="SUPFAM" id="SSF52540">
    <property type="entry name" value="P-loop containing nucleoside triphosphate hydrolases"/>
    <property type="match status" value="1"/>
</dbReference>
<reference evidence="1" key="1">
    <citation type="submission" date="2021-02" db="EMBL/GenBank/DDBJ databases">
        <authorList>
            <person name="Dougan E. K."/>
            <person name="Rhodes N."/>
            <person name="Thang M."/>
            <person name="Chan C."/>
        </authorList>
    </citation>
    <scope>NUCLEOTIDE SEQUENCE</scope>
</reference>
<dbReference type="OrthoDB" id="347435at2759"/>
<evidence type="ECO:0000313" key="1">
    <source>
        <dbReference type="EMBL" id="CAE7373308.1"/>
    </source>
</evidence>
<gene>
    <name evidence="1" type="primary">GLYK</name>
    <name evidence="1" type="ORF">SNAT2548_LOCUS20396</name>
</gene>
<proteinExistence type="predicted"/>
<dbReference type="InterPro" id="IPR027417">
    <property type="entry name" value="P-loop_NTPase"/>
</dbReference>
<dbReference type="Gene3D" id="3.40.50.300">
    <property type="entry name" value="P-loop containing nucleotide triphosphate hydrolases"/>
    <property type="match status" value="1"/>
</dbReference>
<sequence length="408" mass="45909">MPPKLALSLAAVASLHAWQRHAGPTSQLSHRQVRFRGPYSPRCSVCCSGEAEPHARARARQPSARTKLDKVEDFVREGPLYKKLLLCSSPPSSVEWLRHGKVVVEMLRDREVGASALPEDLGDKMSRRIYHLYLPIFYWMRQQMLELRAAKELRGERSQTICFGVSAPQGCGKTTMTSLLQTLFRSDGLSCESLSIDDFYIPASRLKAVSDLNPENPLMQTRGNAGTHDVQLGIETLQALRTFKEDEVALPRYDKSAHDGSGDQVPRANWEHAHTPCDVVLLEGWMLGFKPKSEAEVARIHPGLVLVNQKLKDYQAWDDQIDSFCVFAVDDIDQVYAWRQQAETEMKQTRGAGMTPEAVKKFIDNYMPAYAAYRRDLYEAAQGGGVDRKPSLLCWVGPDRLPYDESDV</sequence>
<comment type="caution">
    <text evidence="1">The sequence shown here is derived from an EMBL/GenBank/DDBJ whole genome shotgun (WGS) entry which is preliminary data.</text>
</comment>
<name>A0A812QHE3_9DINO</name>
<dbReference type="Proteomes" id="UP000604046">
    <property type="component" value="Unassembled WGS sequence"/>
</dbReference>
<dbReference type="PANTHER" id="PTHR10285">
    <property type="entry name" value="URIDINE KINASE"/>
    <property type="match status" value="1"/>
</dbReference>
<dbReference type="EMBL" id="CAJNDS010002208">
    <property type="protein sequence ID" value="CAE7373308.1"/>
    <property type="molecule type" value="Genomic_DNA"/>
</dbReference>
<protein>
    <submittedName>
        <fullName evidence="1">GLYK protein</fullName>
    </submittedName>
</protein>
<accession>A0A812QHE3</accession>
<evidence type="ECO:0000313" key="2">
    <source>
        <dbReference type="Proteomes" id="UP000604046"/>
    </source>
</evidence>
<dbReference type="AlphaFoldDB" id="A0A812QHE3"/>